<feature type="compositionally biased region" description="Polar residues" evidence="1">
    <location>
        <begin position="1"/>
        <end position="20"/>
    </location>
</feature>
<dbReference type="AlphaFoldDB" id="A0A6G1H3N7"/>
<dbReference type="EMBL" id="ML977151">
    <property type="protein sequence ID" value="KAF1987836.1"/>
    <property type="molecule type" value="Genomic_DNA"/>
</dbReference>
<organism evidence="2 3">
    <name type="scientific">Aulographum hederae CBS 113979</name>
    <dbReference type="NCBI Taxonomy" id="1176131"/>
    <lineage>
        <taxon>Eukaryota</taxon>
        <taxon>Fungi</taxon>
        <taxon>Dikarya</taxon>
        <taxon>Ascomycota</taxon>
        <taxon>Pezizomycotina</taxon>
        <taxon>Dothideomycetes</taxon>
        <taxon>Pleosporomycetidae</taxon>
        <taxon>Aulographales</taxon>
        <taxon>Aulographaceae</taxon>
    </lineage>
</organism>
<accession>A0A6G1H3N7</accession>
<name>A0A6G1H3N7_9PEZI</name>
<feature type="region of interest" description="Disordered" evidence="1">
    <location>
        <begin position="1"/>
        <end position="33"/>
    </location>
</feature>
<evidence type="ECO:0000256" key="1">
    <source>
        <dbReference type="SAM" id="MobiDB-lite"/>
    </source>
</evidence>
<evidence type="ECO:0000313" key="3">
    <source>
        <dbReference type="Proteomes" id="UP000800041"/>
    </source>
</evidence>
<keyword evidence="3" id="KW-1185">Reference proteome</keyword>
<protein>
    <submittedName>
        <fullName evidence="2">Uncharacterized protein</fullName>
    </submittedName>
</protein>
<evidence type="ECO:0000313" key="2">
    <source>
        <dbReference type="EMBL" id="KAF1987836.1"/>
    </source>
</evidence>
<gene>
    <name evidence="2" type="ORF">K402DRAFT_428903</name>
</gene>
<dbReference type="Proteomes" id="UP000800041">
    <property type="component" value="Unassembled WGS sequence"/>
</dbReference>
<sequence>MAGSSDTISSPLSRFHLSTASNSNSNSHSQPNRYRITTTMDLRSPTIKFVVSNGSETSFPFTIHYAVLEQSPLFLEEIEQAEELAKERAKDSHTSQRDEVIPTLTHPLYNSATVELYAEWLYFKEAAFQGIVSTRGPQESPRTNGWILWKAFECGKKWVDVNFQKATLSVIFSLGGMGGLYDPVTETLGEKTVFQIYEDGYDYNSVFHKVVNIALCVSMDQKDQKDQKEEWVCQEVDWIYELAKDCVVAVMKEYRTLKTHGSCNTIEKLRLEIENYGK</sequence>
<proteinExistence type="predicted"/>
<reference evidence="2" key="1">
    <citation type="journal article" date="2020" name="Stud. Mycol.">
        <title>101 Dothideomycetes genomes: a test case for predicting lifestyles and emergence of pathogens.</title>
        <authorList>
            <person name="Haridas S."/>
            <person name="Albert R."/>
            <person name="Binder M."/>
            <person name="Bloem J."/>
            <person name="Labutti K."/>
            <person name="Salamov A."/>
            <person name="Andreopoulos B."/>
            <person name="Baker S."/>
            <person name="Barry K."/>
            <person name="Bills G."/>
            <person name="Bluhm B."/>
            <person name="Cannon C."/>
            <person name="Castanera R."/>
            <person name="Culley D."/>
            <person name="Daum C."/>
            <person name="Ezra D."/>
            <person name="Gonzalez J."/>
            <person name="Henrissat B."/>
            <person name="Kuo A."/>
            <person name="Liang C."/>
            <person name="Lipzen A."/>
            <person name="Lutzoni F."/>
            <person name="Magnuson J."/>
            <person name="Mondo S."/>
            <person name="Nolan M."/>
            <person name="Ohm R."/>
            <person name="Pangilinan J."/>
            <person name="Park H.-J."/>
            <person name="Ramirez L."/>
            <person name="Alfaro M."/>
            <person name="Sun H."/>
            <person name="Tritt A."/>
            <person name="Yoshinaga Y."/>
            <person name="Zwiers L.-H."/>
            <person name="Turgeon B."/>
            <person name="Goodwin S."/>
            <person name="Spatafora J."/>
            <person name="Crous P."/>
            <person name="Grigoriev I."/>
        </authorList>
    </citation>
    <scope>NUCLEOTIDE SEQUENCE</scope>
    <source>
        <strain evidence="2">CBS 113979</strain>
    </source>
</reference>